<dbReference type="Gene3D" id="3.30.70.1230">
    <property type="entry name" value="Nucleotide cyclase"/>
    <property type="match status" value="1"/>
</dbReference>
<dbReference type="InterPro" id="IPR029787">
    <property type="entry name" value="Nucleotide_cyclase"/>
</dbReference>
<dbReference type="RefSeq" id="WP_203812164.1">
    <property type="nucleotide sequence ID" value="NZ_BOMY01000044.1"/>
</dbReference>
<proteinExistence type="predicted"/>
<name>A0A919NTZ9_9ACTN</name>
<evidence type="ECO:0000313" key="3">
    <source>
        <dbReference type="Proteomes" id="UP000623608"/>
    </source>
</evidence>
<reference evidence="2" key="1">
    <citation type="submission" date="2021-01" db="EMBL/GenBank/DDBJ databases">
        <title>Whole genome shotgun sequence of Actinoplanes tereljensis NBRC 105297.</title>
        <authorList>
            <person name="Komaki H."/>
            <person name="Tamura T."/>
        </authorList>
    </citation>
    <scope>NUCLEOTIDE SEQUENCE</scope>
    <source>
        <strain evidence="2">NBRC 105297</strain>
    </source>
</reference>
<dbReference type="PROSITE" id="PS50125">
    <property type="entry name" value="GUANYLATE_CYCLASE_2"/>
    <property type="match status" value="1"/>
</dbReference>
<dbReference type="CDD" id="cd07302">
    <property type="entry name" value="CHD"/>
    <property type="match status" value="1"/>
</dbReference>
<evidence type="ECO:0000313" key="2">
    <source>
        <dbReference type="EMBL" id="GIF24298.1"/>
    </source>
</evidence>
<dbReference type="Gene3D" id="3.40.50.300">
    <property type="entry name" value="P-loop containing nucleotide triphosphate hydrolases"/>
    <property type="match status" value="1"/>
</dbReference>
<dbReference type="EMBL" id="BOMY01000044">
    <property type="protein sequence ID" value="GIF24298.1"/>
    <property type="molecule type" value="Genomic_DNA"/>
</dbReference>
<dbReference type="InterPro" id="IPR001054">
    <property type="entry name" value="A/G_cyclase"/>
</dbReference>
<keyword evidence="3" id="KW-1185">Reference proteome</keyword>
<dbReference type="PANTHER" id="PTHR47691">
    <property type="entry name" value="REGULATOR-RELATED"/>
    <property type="match status" value="1"/>
</dbReference>
<protein>
    <recommendedName>
        <fullName evidence="1">Guanylate cyclase domain-containing protein</fullName>
    </recommendedName>
</protein>
<feature type="domain" description="Guanylate cyclase" evidence="1">
    <location>
        <begin position="13"/>
        <end position="105"/>
    </location>
</feature>
<dbReference type="SUPFAM" id="SSF55073">
    <property type="entry name" value="Nucleotide cyclase"/>
    <property type="match status" value="1"/>
</dbReference>
<evidence type="ECO:0000259" key="1">
    <source>
        <dbReference type="PROSITE" id="PS50125"/>
    </source>
</evidence>
<dbReference type="AlphaFoldDB" id="A0A919NTZ9"/>
<sequence length="878" mass="93960">MSGRTELPSGLVTFMFTDIEGSTRLARMLGDEYRLVLGAHRSVLRAALSDFDGVELFTEGDSFFVAFQDAGAALAASVEAQRRLSAHDWPGRDAMPRVRMGMHTGWATPVGDEYASVEVHRAARVAAAAHGGQILCSGATALSVRTDGAPAPTVTTTMTKQLAGVDFLDLGPHRLRGFDDDERLFQVIAAGLDRDFPRPRTPGSPKHNLPAALSSFVGRRTEAADLAELLTSNRIVTITGPGGAGKTRLSFAVGERVLTSYPHGVWTVDAVSAATGLAPALAAALGLRTEPGRPVLETLLEQCADRRMLLLLQTCDAAPAACAGLIRMLLAACPQMDVLVTGREPLGVHGEVVWRIPPMTPADAFTLLSERAAAARGGRPGPVEESTDLARVASRLEGSPLAAELAAGRLRMFTAGQLAARLDDPIAALDPVSGEMGERHDSITASLDWSYRTLSGRAAGLLRRLSVFAGAVDLSAVEWCGPDALGSLAELTEKSLIDVVPGPLYRMSEQVRAYSTRQLSAAGDEHASRDRHVAWSLHTLDSVTVDTDGQPRTVSLTELAPFVAEWRAALRWAAAEGDVSAGLRLAGGLDPWWREHGGAREGRDLLFRLYHRLDEAEIAPAALATAYLTHAGLADDRDERNRFLERAERIARDIDNQDLLVRALVGGRLTLLENRNYDEAEQFCRDVIGQADQSEAALPAVVTLAELLCRRDALDEAADLLGGARQWEASRPEDRGRRTVDWLLGIVALRRRDLVAAHDHLVVALRSRLRHGFRGAAADAVAAIAVRCALGGDPGMAAVLFGGAEAARGARRTPMFGSFWSAQQLWLRTSLGDAAFDAAYAEGVGQGFDRIVAMALAVEHPDLEDGAARFIGSALRPS</sequence>
<dbReference type="InterPro" id="IPR027417">
    <property type="entry name" value="P-loop_NTPase"/>
</dbReference>
<dbReference type="GO" id="GO:0035556">
    <property type="term" value="P:intracellular signal transduction"/>
    <property type="evidence" value="ECO:0007669"/>
    <property type="project" value="InterPro"/>
</dbReference>
<dbReference type="InterPro" id="IPR058852">
    <property type="entry name" value="HTH_77"/>
</dbReference>
<accession>A0A919NTZ9</accession>
<comment type="caution">
    <text evidence="2">The sequence shown here is derived from an EMBL/GenBank/DDBJ whole genome shotgun (WGS) entry which is preliminary data.</text>
</comment>
<dbReference type="GO" id="GO:0009190">
    <property type="term" value="P:cyclic nucleotide biosynthetic process"/>
    <property type="evidence" value="ECO:0007669"/>
    <property type="project" value="InterPro"/>
</dbReference>
<dbReference type="Pfam" id="PF25872">
    <property type="entry name" value="HTH_77"/>
    <property type="match status" value="1"/>
</dbReference>
<dbReference type="PANTHER" id="PTHR47691:SF3">
    <property type="entry name" value="HTH-TYPE TRANSCRIPTIONAL REGULATOR RV0890C-RELATED"/>
    <property type="match status" value="1"/>
</dbReference>
<dbReference type="Proteomes" id="UP000623608">
    <property type="component" value="Unassembled WGS sequence"/>
</dbReference>
<organism evidence="2 3">
    <name type="scientific">Paractinoplanes tereljensis</name>
    <dbReference type="NCBI Taxonomy" id="571912"/>
    <lineage>
        <taxon>Bacteria</taxon>
        <taxon>Bacillati</taxon>
        <taxon>Actinomycetota</taxon>
        <taxon>Actinomycetes</taxon>
        <taxon>Micromonosporales</taxon>
        <taxon>Micromonosporaceae</taxon>
        <taxon>Paractinoplanes</taxon>
    </lineage>
</organism>
<dbReference type="GO" id="GO:0004016">
    <property type="term" value="F:adenylate cyclase activity"/>
    <property type="evidence" value="ECO:0007669"/>
    <property type="project" value="UniProtKB-ARBA"/>
</dbReference>
<dbReference type="SUPFAM" id="SSF52540">
    <property type="entry name" value="P-loop containing nucleoside triphosphate hydrolases"/>
    <property type="match status" value="1"/>
</dbReference>
<gene>
    <name evidence="2" type="ORF">Ate02nite_70280</name>
</gene>